<dbReference type="RefSeq" id="XP_062688680.1">
    <property type="nucleotide sequence ID" value="XM_062839598.1"/>
</dbReference>
<comment type="caution">
    <text evidence="2">The sequence shown here is derived from an EMBL/GenBank/DDBJ whole genome shotgun (WGS) entry which is preliminary data.</text>
</comment>
<dbReference type="AlphaFoldDB" id="A0AAJ0MMK3"/>
<name>A0AAJ0MMK3_9PEZI</name>
<gene>
    <name evidence="2" type="ORF">B0T23DRAFT_415641</name>
</gene>
<feature type="signal peptide" evidence="1">
    <location>
        <begin position="1"/>
        <end position="23"/>
    </location>
</feature>
<dbReference type="GeneID" id="87877220"/>
<dbReference type="EMBL" id="JAULSX010000009">
    <property type="protein sequence ID" value="KAK3485917.1"/>
    <property type="molecule type" value="Genomic_DNA"/>
</dbReference>
<organism evidence="2 3">
    <name type="scientific">Neurospora hispaniola</name>
    <dbReference type="NCBI Taxonomy" id="588809"/>
    <lineage>
        <taxon>Eukaryota</taxon>
        <taxon>Fungi</taxon>
        <taxon>Dikarya</taxon>
        <taxon>Ascomycota</taxon>
        <taxon>Pezizomycotina</taxon>
        <taxon>Sordariomycetes</taxon>
        <taxon>Sordariomycetidae</taxon>
        <taxon>Sordariales</taxon>
        <taxon>Sordariaceae</taxon>
        <taxon>Neurospora</taxon>
    </lineage>
</organism>
<feature type="chain" id="PRO_5042564125" evidence="1">
    <location>
        <begin position="24"/>
        <end position="111"/>
    </location>
</feature>
<protein>
    <submittedName>
        <fullName evidence="2">Uncharacterized protein</fullName>
    </submittedName>
</protein>
<evidence type="ECO:0000313" key="2">
    <source>
        <dbReference type="EMBL" id="KAK3485917.1"/>
    </source>
</evidence>
<sequence>MPWLTVCEFSRCLQFLSWASALGQTLEDLCWTRPQSISRKEQVDAALGAFCTTAGFHPDRLWGNPTKRIPCCSCSDWSGRATDGQLQAHCLGLDVPLHGRRYLLVPPCVYL</sequence>
<keyword evidence="3" id="KW-1185">Reference proteome</keyword>
<dbReference type="Proteomes" id="UP001285908">
    <property type="component" value="Unassembled WGS sequence"/>
</dbReference>
<evidence type="ECO:0000256" key="1">
    <source>
        <dbReference type="SAM" id="SignalP"/>
    </source>
</evidence>
<proteinExistence type="predicted"/>
<keyword evidence="1" id="KW-0732">Signal</keyword>
<accession>A0AAJ0MMK3</accession>
<evidence type="ECO:0000313" key="3">
    <source>
        <dbReference type="Proteomes" id="UP001285908"/>
    </source>
</evidence>
<reference evidence="2 3" key="1">
    <citation type="journal article" date="2023" name="Mol. Phylogenet. Evol.">
        <title>Genome-scale phylogeny and comparative genomics of the fungal order Sordariales.</title>
        <authorList>
            <person name="Hensen N."/>
            <person name="Bonometti L."/>
            <person name="Westerberg I."/>
            <person name="Brannstrom I.O."/>
            <person name="Guillou S."/>
            <person name="Cros-Aarteil S."/>
            <person name="Calhoun S."/>
            <person name="Haridas S."/>
            <person name="Kuo A."/>
            <person name="Mondo S."/>
            <person name="Pangilinan J."/>
            <person name="Riley R."/>
            <person name="LaButti K."/>
            <person name="Andreopoulos B."/>
            <person name="Lipzen A."/>
            <person name="Chen C."/>
            <person name="Yan M."/>
            <person name="Daum C."/>
            <person name="Ng V."/>
            <person name="Clum A."/>
            <person name="Steindorff A."/>
            <person name="Ohm R.A."/>
            <person name="Martin F."/>
            <person name="Silar P."/>
            <person name="Natvig D.O."/>
            <person name="Lalanne C."/>
            <person name="Gautier V."/>
            <person name="Ament-Velasquez S.L."/>
            <person name="Kruys A."/>
            <person name="Hutchinson M.I."/>
            <person name="Powell A.J."/>
            <person name="Barry K."/>
            <person name="Miller A.N."/>
            <person name="Grigoriev I.V."/>
            <person name="Debuchy R."/>
            <person name="Gladieux P."/>
            <person name="Hiltunen Thoren M."/>
            <person name="Johannesson H."/>
        </authorList>
    </citation>
    <scope>NUCLEOTIDE SEQUENCE [LARGE SCALE GENOMIC DNA]</scope>
    <source>
        <strain evidence="2 3">FGSC 10403</strain>
    </source>
</reference>